<name>A0ABT8FHG7_9ACTN</name>
<dbReference type="EMBL" id="JAUHJQ010000005">
    <property type="protein sequence ID" value="MDN4173965.1"/>
    <property type="molecule type" value="Genomic_DNA"/>
</dbReference>
<accession>A0ABT8FHG7</accession>
<evidence type="ECO:0000313" key="2">
    <source>
        <dbReference type="Proteomes" id="UP001168620"/>
    </source>
</evidence>
<sequence>MTDSPPRRAWDAVLSWPAWQRVAAALGLLVLISAVVQLLDRDEPESSYRPPVDFERTVVYELEGSVRYADITMTTPTGIEQVSGDVPLTNRNGDRGLVITGFNSGDFVSISAQKPGEGGSITCRITIDGQVVSENTSTAAYGIASCDGTA</sequence>
<dbReference type="InterPro" id="IPR038468">
    <property type="entry name" value="MmpS_C"/>
</dbReference>
<reference evidence="1" key="1">
    <citation type="submission" date="2023-06" db="EMBL/GenBank/DDBJ databases">
        <title>Draft genome sequence of Nocardioides sp. SOB77.</title>
        <authorList>
            <person name="Zhang G."/>
        </authorList>
    </citation>
    <scope>NUCLEOTIDE SEQUENCE</scope>
    <source>
        <strain evidence="1">SOB77</strain>
    </source>
</reference>
<evidence type="ECO:0000313" key="1">
    <source>
        <dbReference type="EMBL" id="MDN4173965.1"/>
    </source>
</evidence>
<comment type="caution">
    <text evidence="1">The sequence shown here is derived from an EMBL/GenBank/DDBJ whole genome shotgun (WGS) entry which is preliminary data.</text>
</comment>
<proteinExistence type="predicted"/>
<organism evidence="1 2">
    <name type="scientific">Nocardioides oceani</name>
    <dbReference type="NCBI Taxonomy" id="3058369"/>
    <lineage>
        <taxon>Bacteria</taxon>
        <taxon>Bacillati</taxon>
        <taxon>Actinomycetota</taxon>
        <taxon>Actinomycetes</taxon>
        <taxon>Propionibacteriales</taxon>
        <taxon>Nocardioidaceae</taxon>
        <taxon>Nocardioides</taxon>
    </lineage>
</organism>
<dbReference type="Gene3D" id="2.60.40.2880">
    <property type="entry name" value="MmpS1-5, C-terminal soluble domain"/>
    <property type="match status" value="1"/>
</dbReference>
<dbReference type="RefSeq" id="WP_300953067.1">
    <property type="nucleotide sequence ID" value="NZ_JAUHJQ010000005.1"/>
</dbReference>
<protein>
    <submittedName>
        <fullName evidence="1">Uncharacterized protein</fullName>
    </submittedName>
</protein>
<keyword evidence="2" id="KW-1185">Reference proteome</keyword>
<gene>
    <name evidence="1" type="ORF">QWY28_13470</name>
</gene>
<dbReference type="Proteomes" id="UP001168620">
    <property type="component" value="Unassembled WGS sequence"/>
</dbReference>